<keyword evidence="4 6" id="KW-0472">Membrane</keyword>
<feature type="compositionally biased region" description="Basic and acidic residues" evidence="5">
    <location>
        <begin position="231"/>
        <end position="242"/>
    </location>
</feature>
<keyword evidence="2 6" id="KW-0812">Transmembrane</keyword>
<evidence type="ECO:0000313" key="7">
    <source>
        <dbReference type="EMBL" id="KIY70719.1"/>
    </source>
</evidence>
<evidence type="ECO:0000313" key="8">
    <source>
        <dbReference type="Proteomes" id="UP000054007"/>
    </source>
</evidence>
<sequence>MVDVGTLIWLSFRPLIKLVLCVGSGFVITKADIFPAIAARGAGQVALNITGPCLMFSKILPAFSTKNIHVLAPLFAIAAIYQTMGMVMALFVKQLFWVPHRFRYGIIAAGGWGNCGDLPTAVVMSLAANSPFKGQEDQDLSVAYISALILFYTFTFFPLGGHNLVKKDFEGPDVEPEEVQSALRQRQTRLIRSFRGIWPCSSAIGADTEKAHAEGSGEEKSAENDAAMAQRQDDSEEPRVHWNEASCPGTPVERPSTRRHVSFFEDGSTAVPTEGPTRPPSIDGEEGSPDLALSHLHKMKVDRQLLSPPPRRSKGLVAWDIVKAFLKSICMPLSLAIIISFPIALITPLKALFLPVAGFNMHPAPDGEPPLAVIYDFAQFMGGASVPLNLVCLGSALARLNVPRSQWSSLPLGAIMSLAVGRMVIMPILGVLICEGLISLDFISKEDRVLQFICIFFSCLPTQTTQVYITQVYSGTGSAEHLSAFLIPQYIIMFLSMTVLSAYALQLIF</sequence>
<dbReference type="GO" id="GO:0055085">
    <property type="term" value="P:transmembrane transport"/>
    <property type="evidence" value="ECO:0007669"/>
    <property type="project" value="InterPro"/>
</dbReference>
<dbReference type="Proteomes" id="UP000054007">
    <property type="component" value="Unassembled WGS sequence"/>
</dbReference>
<feature type="transmembrane region" description="Helical" evidence="6">
    <location>
        <begin position="15"/>
        <end position="33"/>
    </location>
</feature>
<dbReference type="GO" id="GO:0016020">
    <property type="term" value="C:membrane"/>
    <property type="evidence" value="ECO:0007669"/>
    <property type="project" value="UniProtKB-SubCell"/>
</dbReference>
<protein>
    <submittedName>
        <fullName evidence="7">Auxin efflux carrier transmembrane protein</fullName>
    </submittedName>
</protein>
<evidence type="ECO:0000256" key="4">
    <source>
        <dbReference type="ARBA" id="ARBA00023136"/>
    </source>
</evidence>
<evidence type="ECO:0000256" key="3">
    <source>
        <dbReference type="ARBA" id="ARBA00022989"/>
    </source>
</evidence>
<organism evidence="7 8">
    <name type="scientific">Cylindrobasidium torrendii FP15055 ss-10</name>
    <dbReference type="NCBI Taxonomy" id="1314674"/>
    <lineage>
        <taxon>Eukaryota</taxon>
        <taxon>Fungi</taxon>
        <taxon>Dikarya</taxon>
        <taxon>Basidiomycota</taxon>
        <taxon>Agaricomycotina</taxon>
        <taxon>Agaricomycetes</taxon>
        <taxon>Agaricomycetidae</taxon>
        <taxon>Agaricales</taxon>
        <taxon>Marasmiineae</taxon>
        <taxon>Physalacriaceae</taxon>
        <taxon>Cylindrobasidium</taxon>
    </lineage>
</organism>
<dbReference type="PANTHER" id="PTHR31274">
    <property type="entry name" value="PROTEIN ECM3"/>
    <property type="match status" value="1"/>
</dbReference>
<feature type="transmembrane region" description="Helical" evidence="6">
    <location>
        <begin position="104"/>
        <end position="128"/>
    </location>
</feature>
<dbReference type="STRING" id="1314674.A0A0D7BKS6"/>
<feature type="transmembrane region" description="Helical" evidence="6">
    <location>
        <begin position="70"/>
        <end position="92"/>
    </location>
</feature>
<dbReference type="OrthoDB" id="435607at2759"/>
<evidence type="ECO:0000256" key="6">
    <source>
        <dbReference type="SAM" id="Phobius"/>
    </source>
</evidence>
<accession>A0A0D7BKS6</accession>
<feature type="compositionally biased region" description="Basic and acidic residues" evidence="5">
    <location>
        <begin position="208"/>
        <end position="223"/>
    </location>
</feature>
<gene>
    <name evidence="7" type="ORF">CYLTODRAFT_419539</name>
</gene>
<feature type="transmembrane region" description="Helical" evidence="6">
    <location>
        <begin position="333"/>
        <end position="357"/>
    </location>
</feature>
<comment type="subcellular location">
    <subcellularLocation>
        <location evidence="1">Membrane</location>
        <topology evidence="1">Multi-pass membrane protein</topology>
    </subcellularLocation>
</comment>
<feature type="transmembrane region" description="Helical" evidence="6">
    <location>
        <begin position="450"/>
        <end position="470"/>
    </location>
</feature>
<feature type="transmembrane region" description="Helical" evidence="6">
    <location>
        <begin position="140"/>
        <end position="159"/>
    </location>
</feature>
<reference evidence="7 8" key="1">
    <citation type="journal article" date="2015" name="Fungal Genet. Biol.">
        <title>Evolution of novel wood decay mechanisms in Agaricales revealed by the genome sequences of Fistulina hepatica and Cylindrobasidium torrendii.</title>
        <authorList>
            <person name="Floudas D."/>
            <person name="Held B.W."/>
            <person name="Riley R."/>
            <person name="Nagy L.G."/>
            <person name="Koehler G."/>
            <person name="Ransdell A.S."/>
            <person name="Younus H."/>
            <person name="Chow J."/>
            <person name="Chiniquy J."/>
            <person name="Lipzen A."/>
            <person name="Tritt A."/>
            <person name="Sun H."/>
            <person name="Haridas S."/>
            <person name="LaButti K."/>
            <person name="Ohm R.A."/>
            <person name="Kues U."/>
            <person name="Blanchette R.A."/>
            <person name="Grigoriev I.V."/>
            <person name="Minto R.E."/>
            <person name="Hibbett D.S."/>
        </authorList>
    </citation>
    <scope>NUCLEOTIDE SEQUENCE [LARGE SCALE GENOMIC DNA]</scope>
    <source>
        <strain evidence="7 8">FP15055 ss-10</strain>
    </source>
</reference>
<keyword evidence="3 6" id="KW-1133">Transmembrane helix</keyword>
<evidence type="ECO:0000256" key="1">
    <source>
        <dbReference type="ARBA" id="ARBA00004141"/>
    </source>
</evidence>
<keyword evidence="8" id="KW-1185">Reference proteome</keyword>
<proteinExistence type="predicted"/>
<feature type="region of interest" description="Disordered" evidence="5">
    <location>
        <begin position="208"/>
        <end position="289"/>
    </location>
</feature>
<dbReference type="InterPro" id="IPR040254">
    <property type="entry name" value="Ecm3-like"/>
</dbReference>
<feature type="transmembrane region" description="Helical" evidence="6">
    <location>
        <begin position="410"/>
        <end position="438"/>
    </location>
</feature>
<dbReference type="Pfam" id="PF03547">
    <property type="entry name" value="Mem_trans"/>
    <property type="match status" value="1"/>
</dbReference>
<dbReference type="AlphaFoldDB" id="A0A0D7BKS6"/>
<feature type="transmembrane region" description="Helical" evidence="6">
    <location>
        <begin position="482"/>
        <end position="505"/>
    </location>
</feature>
<evidence type="ECO:0000256" key="2">
    <source>
        <dbReference type="ARBA" id="ARBA00022692"/>
    </source>
</evidence>
<name>A0A0D7BKS6_9AGAR</name>
<dbReference type="EMBL" id="KN880464">
    <property type="protein sequence ID" value="KIY70719.1"/>
    <property type="molecule type" value="Genomic_DNA"/>
</dbReference>
<evidence type="ECO:0000256" key="5">
    <source>
        <dbReference type="SAM" id="MobiDB-lite"/>
    </source>
</evidence>
<dbReference type="PANTHER" id="PTHR31274:SF1">
    <property type="entry name" value="AGL149CP"/>
    <property type="match status" value="1"/>
</dbReference>
<dbReference type="InterPro" id="IPR004776">
    <property type="entry name" value="Mem_transp_PIN-like"/>
</dbReference>